<reference evidence="8 9" key="1">
    <citation type="submission" date="2018-07" db="EMBL/GenBank/DDBJ databases">
        <title>The complete nuclear genome of the prasinophyte Chloropicon primus (CCMP1205).</title>
        <authorList>
            <person name="Pombert J.-F."/>
            <person name="Otis C."/>
            <person name="Turmel M."/>
            <person name="Lemieux C."/>
        </authorList>
    </citation>
    <scope>NUCLEOTIDE SEQUENCE [LARGE SCALE GENOMIC DNA]</scope>
    <source>
        <strain evidence="8 9">CCMP1205</strain>
    </source>
</reference>
<evidence type="ECO:0000256" key="1">
    <source>
        <dbReference type="ARBA" id="ARBA00004308"/>
    </source>
</evidence>
<dbReference type="InterPro" id="IPR026825">
    <property type="entry name" value="Vac14"/>
</dbReference>
<feature type="region of interest" description="Disordered" evidence="6">
    <location>
        <begin position="44"/>
        <end position="127"/>
    </location>
</feature>
<evidence type="ECO:0000313" key="8">
    <source>
        <dbReference type="EMBL" id="QDZ25384.1"/>
    </source>
</evidence>
<dbReference type="PANTHER" id="PTHR16023:SF0">
    <property type="entry name" value="PROTEIN VAC14 HOMOLOG"/>
    <property type="match status" value="1"/>
</dbReference>
<feature type="domain" description="Vacuolar protein 14 C-terminal Fig4-binding" evidence="7">
    <location>
        <begin position="634"/>
        <end position="832"/>
    </location>
</feature>
<feature type="compositionally biased region" description="Basic and acidic residues" evidence="6">
    <location>
        <begin position="95"/>
        <end position="104"/>
    </location>
</feature>
<evidence type="ECO:0000313" key="9">
    <source>
        <dbReference type="Proteomes" id="UP000316726"/>
    </source>
</evidence>
<dbReference type="PROSITE" id="PS50077">
    <property type="entry name" value="HEAT_REPEAT"/>
    <property type="match status" value="1"/>
</dbReference>
<accession>A0A5B8N0T0</accession>
<dbReference type="GO" id="GO:0010008">
    <property type="term" value="C:endosome membrane"/>
    <property type="evidence" value="ECO:0007669"/>
    <property type="project" value="TreeGrafter"/>
</dbReference>
<evidence type="ECO:0000256" key="6">
    <source>
        <dbReference type="SAM" id="MobiDB-lite"/>
    </source>
</evidence>
<proteinExistence type="inferred from homology"/>
<name>A0A5B8N0T0_9CHLO</name>
<evidence type="ECO:0000256" key="3">
    <source>
        <dbReference type="ARBA" id="ARBA00022737"/>
    </source>
</evidence>
<comment type="subcellular location">
    <subcellularLocation>
        <location evidence="1">Endomembrane system</location>
    </subcellularLocation>
</comment>
<dbReference type="InterPro" id="IPR016024">
    <property type="entry name" value="ARM-type_fold"/>
</dbReference>
<comment type="similarity">
    <text evidence="2">Belongs to the VAC14 family.</text>
</comment>
<dbReference type="Gene3D" id="1.25.10.10">
    <property type="entry name" value="Leucine-rich Repeat Variant"/>
    <property type="match status" value="2"/>
</dbReference>
<dbReference type="GO" id="GO:0070772">
    <property type="term" value="C:PAS complex"/>
    <property type="evidence" value="ECO:0007669"/>
    <property type="project" value="InterPro"/>
</dbReference>
<evidence type="ECO:0000259" key="7">
    <source>
        <dbReference type="Pfam" id="PF11916"/>
    </source>
</evidence>
<dbReference type="Pfam" id="PF12755">
    <property type="entry name" value="Vac14_Fab1_bd"/>
    <property type="match status" value="1"/>
</dbReference>
<feature type="repeat" description="HEAT" evidence="5">
    <location>
        <begin position="227"/>
        <end position="263"/>
    </location>
</feature>
<dbReference type="InterPro" id="IPR021841">
    <property type="entry name" value="VAC14_Fig4p-bd"/>
</dbReference>
<dbReference type="GO" id="GO:0006661">
    <property type="term" value="P:phosphatidylinositol biosynthetic process"/>
    <property type="evidence" value="ECO:0007669"/>
    <property type="project" value="InterPro"/>
</dbReference>
<keyword evidence="4" id="KW-0472">Membrane</keyword>
<dbReference type="InterPro" id="IPR011989">
    <property type="entry name" value="ARM-like"/>
</dbReference>
<dbReference type="SUPFAM" id="SSF48371">
    <property type="entry name" value="ARM repeat"/>
    <property type="match status" value="1"/>
</dbReference>
<evidence type="ECO:0000256" key="2">
    <source>
        <dbReference type="ARBA" id="ARBA00010225"/>
    </source>
</evidence>
<dbReference type="Pfam" id="PF11916">
    <property type="entry name" value="Vac14_Fig4_bd"/>
    <property type="match status" value="1"/>
</dbReference>
<dbReference type="OrthoDB" id="5574975at2759"/>
<protein>
    <submittedName>
        <fullName evidence="8">Vacuole morphology and inheritance protein 14</fullName>
    </submittedName>
</protein>
<keyword evidence="3" id="KW-0677">Repeat</keyword>
<keyword evidence="9" id="KW-1185">Reference proteome</keyword>
<dbReference type="PANTHER" id="PTHR16023">
    <property type="entry name" value="TAX1 BINDING PROTEIN-RELATED"/>
    <property type="match status" value="1"/>
</dbReference>
<evidence type="ECO:0000256" key="4">
    <source>
        <dbReference type="ARBA" id="ARBA00023136"/>
    </source>
</evidence>
<organism evidence="8 9">
    <name type="scientific">Chloropicon primus</name>
    <dbReference type="NCBI Taxonomy" id="1764295"/>
    <lineage>
        <taxon>Eukaryota</taxon>
        <taxon>Viridiplantae</taxon>
        <taxon>Chlorophyta</taxon>
        <taxon>Chloropicophyceae</taxon>
        <taxon>Chloropicales</taxon>
        <taxon>Chloropicaceae</taxon>
        <taxon>Chloropicon</taxon>
    </lineage>
</organism>
<dbReference type="Proteomes" id="UP000316726">
    <property type="component" value="Chromosome 17"/>
</dbReference>
<dbReference type="STRING" id="1764295.A0A5B8N0T0"/>
<sequence length="893" mass="97783">MSGTVEAEKEKAASFLSTAHLAKDAAAAMVGDASATKRIGTEAKEDTLLDSNRLHAQPGILPNATTKQASPAESKSASSLGTDGKANGGDGASPSEERGDEAGRGDLAGNGGESGVQSPSGQGLKFPNKILPQHVTATAQQLLPTSVLRNLYDKLYEKRKAAALEVEQIVKSLAGAGDLHRVHALLSLLVRDYALSPLSNHRKGGLIGLAAATVGLVGNFNIFLPLIVPPVLRSFDDTDSRVRYYACEALYNMAKVARDDFVAFFNDVFDSLCKLSADVDPNVQNAAHLLDKLVKDIVTESPHFDLEEFITLLRQRLQVRNPYVRQFLVSWISVLDSVPDIDMLEHLPEFMEGLLSMLSDPNRDIRQQADAALGEFLGEIKHIQRTAESKEMIVVPFDVESVVTILVEKAQHADEFTQLTALAWLHDFVGLFGDQLVAYFDHLLDAVLPCLSHQNARMSQVAESTNKALLQLNTGRTNANAFDAEATIRVIKKHLEVCTKASTQPSPSATPREAYLNATSRRTGTAGSDISEVSLAMGEGTSPGAHNNAGKDVGERTWLEALRWLSVLLERNKSEVLSMLDELLPLLFEATADGSEEVVLKALEVEASIAKDTKEFQRLVAALLDRFRGARGTQLLQSRGSLVIRRLCALLGAAKVFSTVSTLLVREDDLPFASTMVQALNLILLTAPELKQPRDMLKMVYNVLHPHLSPQDGSLESHASQQDHPEELFESLYRSFSHSCCAVLSLCLHAGAYTHACEVLECLGTQLEITTHQLFELDRLVQLIESPMFVGMRLKLLDPSKHPALCKCLYGILTLLPQSKAFETLHGRLSSIPSDKLIRLNELMASTDDKAKKSSGGSFKSKSQQHQQVIHFDRLLHVFKTCQQKHTRLHKNM</sequence>
<evidence type="ECO:0000256" key="5">
    <source>
        <dbReference type="PROSITE-ProRule" id="PRU00103"/>
    </source>
</evidence>
<feature type="compositionally biased region" description="Polar residues" evidence="6">
    <location>
        <begin position="63"/>
        <end position="81"/>
    </location>
</feature>
<gene>
    <name evidence="8" type="ORF">A3770_17p79020</name>
</gene>
<dbReference type="AlphaFoldDB" id="A0A5B8N0T0"/>
<dbReference type="InterPro" id="IPR021133">
    <property type="entry name" value="HEAT_type_2"/>
</dbReference>
<dbReference type="EMBL" id="CP031050">
    <property type="protein sequence ID" value="QDZ25384.1"/>
    <property type="molecule type" value="Genomic_DNA"/>
</dbReference>